<sequence>MVGRFLYGSYDKNGAVDVKLLDDTAVRVSPSDPPTGCFRGNRTKFGVCLSREMSESTCKEASRREKGLAARKKKGTSSRQELLVYNYKNYLKLTLHSFDTTTTFSNAFVAIT</sequence>
<protein>
    <submittedName>
        <fullName evidence="1">Uncharacterized protein</fullName>
    </submittedName>
</protein>
<organism evidence="1 2">
    <name type="scientific">Necator americanus</name>
    <name type="common">Human hookworm</name>
    <dbReference type="NCBI Taxonomy" id="51031"/>
    <lineage>
        <taxon>Eukaryota</taxon>
        <taxon>Metazoa</taxon>
        <taxon>Ecdysozoa</taxon>
        <taxon>Nematoda</taxon>
        <taxon>Chromadorea</taxon>
        <taxon>Rhabditida</taxon>
        <taxon>Rhabditina</taxon>
        <taxon>Rhabditomorpha</taxon>
        <taxon>Strongyloidea</taxon>
        <taxon>Ancylostomatidae</taxon>
        <taxon>Bunostominae</taxon>
        <taxon>Necator</taxon>
    </lineage>
</organism>
<accession>W2SQ06</accession>
<dbReference type="KEGG" id="nai:NECAME_14429"/>
<dbReference type="AlphaFoldDB" id="W2SQ06"/>
<evidence type="ECO:0000313" key="2">
    <source>
        <dbReference type="Proteomes" id="UP000053676"/>
    </source>
</evidence>
<dbReference type="EMBL" id="KI668865">
    <property type="protein sequence ID" value="ETN70961.1"/>
    <property type="molecule type" value="Genomic_DNA"/>
</dbReference>
<keyword evidence="2" id="KW-1185">Reference proteome</keyword>
<dbReference type="Proteomes" id="UP000053676">
    <property type="component" value="Unassembled WGS sequence"/>
</dbReference>
<evidence type="ECO:0000313" key="1">
    <source>
        <dbReference type="EMBL" id="ETN70961.1"/>
    </source>
</evidence>
<gene>
    <name evidence="1" type="ORF">NECAME_14429</name>
</gene>
<proteinExistence type="predicted"/>
<reference evidence="2" key="1">
    <citation type="journal article" date="2014" name="Nat. Genet.">
        <title>Genome of the human hookworm Necator americanus.</title>
        <authorList>
            <person name="Tang Y.T."/>
            <person name="Gao X."/>
            <person name="Rosa B.A."/>
            <person name="Abubucker S."/>
            <person name="Hallsworth-Pepin K."/>
            <person name="Martin J."/>
            <person name="Tyagi R."/>
            <person name="Heizer E."/>
            <person name="Zhang X."/>
            <person name="Bhonagiri-Palsikar V."/>
            <person name="Minx P."/>
            <person name="Warren W.C."/>
            <person name="Wang Q."/>
            <person name="Zhan B."/>
            <person name="Hotez P.J."/>
            <person name="Sternberg P.W."/>
            <person name="Dougall A."/>
            <person name="Gaze S.T."/>
            <person name="Mulvenna J."/>
            <person name="Sotillo J."/>
            <person name="Ranganathan S."/>
            <person name="Rabelo E.M."/>
            <person name="Wilson R.K."/>
            <person name="Felgner P.L."/>
            <person name="Bethony J."/>
            <person name="Hawdon J.M."/>
            <person name="Gasser R.B."/>
            <person name="Loukas A."/>
            <person name="Mitreva M."/>
        </authorList>
    </citation>
    <scope>NUCLEOTIDE SEQUENCE [LARGE SCALE GENOMIC DNA]</scope>
</reference>
<name>W2SQ06_NECAM</name>